<dbReference type="Proteomes" id="UP000228945">
    <property type="component" value="Chromosome"/>
</dbReference>
<evidence type="ECO:0000256" key="1">
    <source>
        <dbReference type="PROSITE-ProRule" id="PRU00182"/>
    </source>
</evidence>
<sequence>MTDASCRADVWLWRARFFKTRSMAARFVDEGRIRHARGASEGRLDKASRALKVGDRLVFALGGRLVDVRIEAFGERRGPAVEAQALYSRLEAPPPETPSAGVQNS</sequence>
<keyword evidence="1" id="KW-0694">RNA-binding</keyword>
<organism evidence="3 4">
    <name type="scientific">Caulobacter mirabilis</name>
    <dbReference type="NCBI Taxonomy" id="69666"/>
    <lineage>
        <taxon>Bacteria</taxon>
        <taxon>Pseudomonadati</taxon>
        <taxon>Pseudomonadota</taxon>
        <taxon>Alphaproteobacteria</taxon>
        <taxon>Caulobacterales</taxon>
        <taxon>Caulobacteraceae</taxon>
        <taxon>Caulobacter</taxon>
    </lineage>
</organism>
<reference evidence="3 4" key="1">
    <citation type="submission" date="2017-10" db="EMBL/GenBank/DDBJ databases">
        <title>Genome sequence of Caulobacter mirabilis FWC38.</title>
        <authorList>
            <person name="Fiebig A."/>
            <person name="Crosson S."/>
        </authorList>
    </citation>
    <scope>NUCLEOTIDE SEQUENCE [LARGE SCALE GENOMIC DNA]</scope>
    <source>
        <strain evidence="3 4">FWC 38</strain>
    </source>
</reference>
<dbReference type="PROSITE" id="PS50889">
    <property type="entry name" value="S4"/>
    <property type="match status" value="1"/>
</dbReference>
<dbReference type="KEGG" id="cmb:CSW64_17325"/>
<proteinExistence type="predicted"/>
<protein>
    <submittedName>
        <fullName evidence="3">RNA-binding protein</fullName>
    </submittedName>
</protein>
<feature type="domain" description="RNA-binding S4" evidence="2">
    <location>
        <begin position="7"/>
        <end position="34"/>
    </location>
</feature>
<dbReference type="CDD" id="cd00165">
    <property type="entry name" value="S4"/>
    <property type="match status" value="1"/>
</dbReference>
<evidence type="ECO:0000259" key="2">
    <source>
        <dbReference type="Pfam" id="PF01479"/>
    </source>
</evidence>
<dbReference type="OrthoDB" id="9797176at2"/>
<accession>A0A2D2B185</accession>
<name>A0A2D2B185_9CAUL</name>
<dbReference type="InterPro" id="IPR002942">
    <property type="entry name" value="S4_RNA-bd"/>
</dbReference>
<dbReference type="InterPro" id="IPR036986">
    <property type="entry name" value="S4_RNA-bd_sf"/>
</dbReference>
<keyword evidence="4" id="KW-1185">Reference proteome</keyword>
<dbReference type="Gene3D" id="3.10.290.10">
    <property type="entry name" value="RNA-binding S4 domain"/>
    <property type="match status" value="1"/>
</dbReference>
<evidence type="ECO:0000313" key="3">
    <source>
        <dbReference type="EMBL" id="ATQ44024.1"/>
    </source>
</evidence>
<dbReference type="Pfam" id="PF01479">
    <property type="entry name" value="S4"/>
    <property type="match status" value="1"/>
</dbReference>
<dbReference type="GO" id="GO:0003723">
    <property type="term" value="F:RNA binding"/>
    <property type="evidence" value="ECO:0007669"/>
    <property type="project" value="UniProtKB-KW"/>
</dbReference>
<dbReference type="EMBL" id="CP024201">
    <property type="protein sequence ID" value="ATQ44024.1"/>
    <property type="molecule type" value="Genomic_DNA"/>
</dbReference>
<dbReference type="SUPFAM" id="SSF55174">
    <property type="entry name" value="Alpha-L RNA-binding motif"/>
    <property type="match status" value="1"/>
</dbReference>
<dbReference type="RefSeq" id="WP_099623272.1">
    <property type="nucleotide sequence ID" value="NZ_CP024201.1"/>
</dbReference>
<dbReference type="AlphaFoldDB" id="A0A2D2B185"/>
<gene>
    <name evidence="3" type="ORF">CSW64_17325</name>
</gene>
<evidence type="ECO:0000313" key="4">
    <source>
        <dbReference type="Proteomes" id="UP000228945"/>
    </source>
</evidence>